<dbReference type="Pfam" id="PF00034">
    <property type="entry name" value="Cytochrom_C"/>
    <property type="match status" value="2"/>
</dbReference>
<feature type="domain" description="Cytochrome c" evidence="8">
    <location>
        <begin position="117"/>
        <end position="195"/>
    </location>
</feature>
<evidence type="ECO:0000256" key="1">
    <source>
        <dbReference type="ARBA" id="ARBA00022448"/>
    </source>
</evidence>
<evidence type="ECO:0000313" key="9">
    <source>
        <dbReference type="EMBL" id="CAL1241001.1"/>
    </source>
</evidence>
<evidence type="ECO:0000313" key="10">
    <source>
        <dbReference type="Proteomes" id="UP001497493"/>
    </source>
</evidence>
<evidence type="ECO:0000259" key="8">
    <source>
        <dbReference type="PROSITE" id="PS51007"/>
    </source>
</evidence>
<keyword evidence="3 6" id="KW-0479">Metal-binding</keyword>
<feature type="signal peptide" evidence="7">
    <location>
        <begin position="1"/>
        <end position="24"/>
    </location>
</feature>
<dbReference type="RefSeq" id="WP_348757538.1">
    <property type="nucleotide sequence ID" value="NZ_OZ026884.1"/>
</dbReference>
<accession>A0ABM9NK59</accession>
<evidence type="ECO:0000256" key="7">
    <source>
        <dbReference type="SAM" id="SignalP"/>
    </source>
</evidence>
<keyword evidence="7" id="KW-0732">Signal</keyword>
<dbReference type="PANTHER" id="PTHR33751">
    <property type="entry name" value="CBB3-TYPE CYTOCHROME C OXIDASE SUBUNIT FIXP"/>
    <property type="match status" value="1"/>
</dbReference>
<feature type="domain" description="Cytochrome c" evidence="8">
    <location>
        <begin position="26"/>
        <end position="107"/>
    </location>
</feature>
<sequence length="203" mass="21697">MKKTILWGLLVVCSWAMHVSRVVAAGDPEAGKKKFYTCEGCHGVAGYMNVYPSYHVPRLGGQQPGYVVTALKAYQAGQRKHGSMSGASATMSDQDMQDIAAFVSKFRGLNNDLPVTGNAAAGKEKAAACASCHGENGISRDPSFPTLAGQYESYLIKALQDYKAGVRSNPLMNGFAAALSEDDMKDLASYYASQKRGLTLPLD</sequence>
<dbReference type="Gene3D" id="1.10.760.10">
    <property type="entry name" value="Cytochrome c-like domain"/>
    <property type="match status" value="2"/>
</dbReference>
<keyword evidence="2 6" id="KW-0349">Heme</keyword>
<dbReference type="InterPro" id="IPR036909">
    <property type="entry name" value="Cyt_c-like_dom_sf"/>
</dbReference>
<keyword evidence="4" id="KW-0249">Electron transport</keyword>
<proteinExistence type="predicted"/>
<dbReference type="InterPro" id="IPR009056">
    <property type="entry name" value="Cyt_c-like_dom"/>
</dbReference>
<dbReference type="EMBL" id="OZ026884">
    <property type="protein sequence ID" value="CAL1241001.1"/>
    <property type="molecule type" value="Genomic_DNA"/>
</dbReference>
<dbReference type="InterPro" id="IPR050597">
    <property type="entry name" value="Cytochrome_c_Oxidase_Subunit"/>
</dbReference>
<keyword evidence="5 6" id="KW-0408">Iron</keyword>
<dbReference type="PROSITE" id="PS51007">
    <property type="entry name" value="CYTC"/>
    <property type="match status" value="2"/>
</dbReference>
<evidence type="ECO:0000256" key="2">
    <source>
        <dbReference type="ARBA" id="ARBA00022617"/>
    </source>
</evidence>
<protein>
    <submittedName>
        <fullName evidence="9">Cytochrome c553</fullName>
    </submittedName>
</protein>
<feature type="chain" id="PRO_5046962247" evidence="7">
    <location>
        <begin position="25"/>
        <end position="203"/>
    </location>
</feature>
<name>A0ABM9NK59_9GAMM</name>
<gene>
    <name evidence="9" type="ORF">MECH1_V1_2225</name>
</gene>
<keyword evidence="1" id="KW-0813">Transport</keyword>
<evidence type="ECO:0000256" key="4">
    <source>
        <dbReference type="ARBA" id="ARBA00022982"/>
    </source>
</evidence>
<dbReference type="Proteomes" id="UP001497493">
    <property type="component" value="Chromosome"/>
</dbReference>
<evidence type="ECO:0000256" key="6">
    <source>
        <dbReference type="PROSITE-ProRule" id="PRU00433"/>
    </source>
</evidence>
<keyword evidence="10" id="KW-1185">Reference proteome</keyword>
<dbReference type="PANTHER" id="PTHR33751:SF9">
    <property type="entry name" value="CYTOCHROME C4"/>
    <property type="match status" value="1"/>
</dbReference>
<evidence type="ECO:0000256" key="3">
    <source>
        <dbReference type="ARBA" id="ARBA00022723"/>
    </source>
</evidence>
<evidence type="ECO:0000256" key="5">
    <source>
        <dbReference type="ARBA" id="ARBA00023004"/>
    </source>
</evidence>
<reference evidence="9 10" key="1">
    <citation type="submission" date="2024-04" db="EMBL/GenBank/DDBJ databases">
        <authorList>
            <person name="Cremers G."/>
        </authorList>
    </citation>
    <scope>NUCLEOTIDE SEQUENCE [LARGE SCALE GENOMIC DNA]</scope>
    <source>
        <strain evidence="9">MeCH1-AG</strain>
    </source>
</reference>
<organism evidence="9 10">
    <name type="scientific">Candidatus Methylocalor cossyra</name>
    <dbReference type="NCBI Taxonomy" id="3108543"/>
    <lineage>
        <taxon>Bacteria</taxon>
        <taxon>Pseudomonadati</taxon>
        <taxon>Pseudomonadota</taxon>
        <taxon>Gammaproteobacteria</taxon>
        <taxon>Methylococcales</taxon>
        <taxon>Methylococcaceae</taxon>
        <taxon>Candidatus Methylocalor</taxon>
    </lineage>
</organism>
<dbReference type="SUPFAM" id="SSF46626">
    <property type="entry name" value="Cytochrome c"/>
    <property type="match status" value="2"/>
</dbReference>